<gene>
    <name evidence="7" type="ordered locus">Desal_3183</name>
</gene>
<dbReference type="KEGG" id="dsa:Desal_3183"/>
<evidence type="ECO:0000256" key="4">
    <source>
        <dbReference type="ARBA" id="ARBA00023014"/>
    </source>
</evidence>
<evidence type="ECO:0000313" key="8">
    <source>
        <dbReference type="Proteomes" id="UP000002601"/>
    </source>
</evidence>
<dbReference type="STRING" id="526222.Desal_3183"/>
<dbReference type="HOGENOM" id="CLU_069541_0_0_7"/>
<dbReference type="PANTHER" id="PTHR24960">
    <property type="entry name" value="PHOTOSYSTEM I IRON-SULFUR CENTER-RELATED"/>
    <property type="match status" value="1"/>
</dbReference>
<dbReference type="InterPro" id="IPR029039">
    <property type="entry name" value="Flavoprotein-like_sf"/>
</dbReference>
<dbReference type="InterPro" id="IPR050157">
    <property type="entry name" value="PSI_iron-sulfur_center"/>
</dbReference>
<name>C6C233_MARSD</name>
<keyword evidence="4" id="KW-0411">Iron-sulfur</keyword>
<dbReference type="eggNOG" id="COG2221">
    <property type="taxonomic scope" value="Bacteria"/>
</dbReference>
<dbReference type="SUPFAM" id="SSF52218">
    <property type="entry name" value="Flavoproteins"/>
    <property type="match status" value="1"/>
</dbReference>
<dbReference type="InterPro" id="IPR017896">
    <property type="entry name" value="4Fe4S_Fe-S-bd"/>
</dbReference>
<accession>C6C233</accession>
<dbReference type="GO" id="GO:0010181">
    <property type="term" value="F:FMN binding"/>
    <property type="evidence" value="ECO:0007669"/>
    <property type="project" value="InterPro"/>
</dbReference>
<dbReference type="RefSeq" id="WP_015853050.1">
    <property type="nucleotide sequence ID" value="NC_012881.1"/>
</dbReference>
<dbReference type="PANTHER" id="PTHR24960:SF80">
    <property type="entry name" value="FERREDOXIN"/>
    <property type="match status" value="1"/>
</dbReference>
<evidence type="ECO:0000259" key="5">
    <source>
        <dbReference type="PROSITE" id="PS50902"/>
    </source>
</evidence>
<reference evidence="7 8" key="1">
    <citation type="submission" date="2009-06" db="EMBL/GenBank/DDBJ databases">
        <title>Complete sequence of Desulfovibrio salexigens DSM 2638.</title>
        <authorList>
            <consortium name="US DOE Joint Genome Institute"/>
            <person name="Lucas S."/>
            <person name="Copeland A."/>
            <person name="Lapidus A."/>
            <person name="Glavina del Rio T."/>
            <person name="Tice H."/>
            <person name="Bruce D."/>
            <person name="Goodwin L."/>
            <person name="Pitluck S."/>
            <person name="Munk A.C."/>
            <person name="Brettin T."/>
            <person name="Detter J.C."/>
            <person name="Han C."/>
            <person name="Tapia R."/>
            <person name="Larimer F."/>
            <person name="Land M."/>
            <person name="Hauser L."/>
            <person name="Kyrpides N."/>
            <person name="Anderson I."/>
            <person name="Wall J.D."/>
            <person name="Arkin A.P."/>
            <person name="Dehal P."/>
            <person name="Chivian D."/>
            <person name="Giles B."/>
            <person name="Hazen T.C."/>
        </authorList>
    </citation>
    <scope>NUCLEOTIDE SEQUENCE [LARGE SCALE GENOMIC DNA]</scope>
    <source>
        <strain evidence="8">ATCC 14822 / DSM 2638 / NCIMB 8403 / VKM B-1763</strain>
    </source>
</reference>
<dbReference type="SUPFAM" id="SSF54862">
    <property type="entry name" value="4Fe-4S ferredoxins"/>
    <property type="match status" value="1"/>
</dbReference>
<protein>
    <submittedName>
        <fullName evidence="7">4Fe-4S ferredoxin iron-sulfur binding domain protein</fullName>
    </submittedName>
</protein>
<dbReference type="InterPro" id="IPR017900">
    <property type="entry name" value="4Fe4S_Fe_S_CS"/>
</dbReference>
<evidence type="ECO:0000259" key="6">
    <source>
        <dbReference type="PROSITE" id="PS51379"/>
    </source>
</evidence>
<keyword evidence="2" id="KW-0479">Metal-binding</keyword>
<dbReference type="Gene3D" id="3.30.70.20">
    <property type="match status" value="1"/>
</dbReference>
<organism evidence="7 8">
    <name type="scientific">Maridesulfovibrio salexigens (strain ATCC 14822 / DSM 2638 / NCIMB 8403 / VKM B-1763)</name>
    <name type="common">Desulfovibrio salexigens</name>
    <dbReference type="NCBI Taxonomy" id="526222"/>
    <lineage>
        <taxon>Bacteria</taxon>
        <taxon>Pseudomonadati</taxon>
        <taxon>Thermodesulfobacteriota</taxon>
        <taxon>Desulfovibrionia</taxon>
        <taxon>Desulfovibrionales</taxon>
        <taxon>Desulfovibrionaceae</taxon>
        <taxon>Maridesulfovibrio</taxon>
    </lineage>
</organism>
<evidence type="ECO:0000313" key="7">
    <source>
        <dbReference type="EMBL" id="ACS81234.1"/>
    </source>
</evidence>
<dbReference type="EMBL" id="CP001649">
    <property type="protein sequence ID" value="ACS81234.1"/>
    <property type="molecule type" value="Genomic_DNA"/>
</dbReference>
<dbReference type="OrthoDB" id="9798098at2"/>
<keyword evidence="1" id="KW-0004">4Fe-4S</keyword>
<evidence type="ECO:0000256" key="2">
    <source>
        <dbReference type="ARBA" id="ARBA00022723"/>
    </source>
</evidence>
<keyword evidence="3" id="KW-0408">Iron</keyword>
<dbReference type="GO" id="GO:0051539">
    <property type="term" value="F:4 iron, 4 sulfur cluster binding"/>
    <property type="evidence" value="ECO:0007669"/>
    <property type="project" value="UniProtKB-KW"/>
</dbReference>
<dbReference type="PROSITE" id="PS51379">
    <property type="entry name" value="4FE4S_FER_2"/>
    <property type="match status" value="2"/>
</dbReference>
<dbReference type="Gene3D" id="3.40.50.360">
    <property type="match status" value="1"/>
</dbReference>
<proteinExistence type="predicted"/>
<feature type="domain" description="4Fe-4S ferredoxin-type" evidence="6">
    <location>
        <begin position="183"/>
        <end position="212"/>
    </location>
</feature>
<dbReference type="AlphaFoldDB" id="C6C233"/>
<feature type="domain" description="4Fe-4S ferredoxin-type" evidence="6">
    <location>
        <begin position="213"/>
        <end position="240"/>
    </location>
</feature>
<evidence type="ECO:0000256" key="1">
    <source>
        <dbReference type="ARBA" id="ARBA00022485"/>
    </source>
</evidence>
<dbReference type="InterPro" id="IPR008254">
    <property type="entry name" value="Flavodoxin/NO_synth"/>
</dbReference>
<keyword evidence="8" id="KW-1185">Reference proteome</keyword>
<dbReference type="GO" id="GO:0046872">
    <property type="term" value="F:metal ion binding"/>
    <property type="evidence" value="ECO:0007669"/>
    <property type="project" value="UniProtKB-KW"/>
</dbReference>
<dbReference type="PROSITE" id="PS50902">
    <property type="entry name" value="FLAVODOXIN_LIKE"/>
    <property type="match status" value="1"/>
</dbReference>
<evidence type="ECO:0000256" key="3">
    <source>
        <dbReference type="ARBA" id="ARBA00023004"/>
    </source>
</evidence>
<dbReference type="Proteomes" id="UP000002601">
    <property type="component" value="Chromosome"/>
</dbReference>
<feature type="domain" description="Flavodoxin-like" evidence="5">
    <location>
        <begin position="6"/>
        <end position="154"/>
    </location>
</feature>
<dbReference type="PROSITE" id="PS00198">
    <property type="entry name" value="4FE4S_FER_1"/>
    <property type="match status" value="1"/>
</dbReference>
<sequence>MSCKKLKMICFSPTRTTRRILDAIAEGVGAECSEVVDVTRADRVPETCDCADNDLVIIGAPVYGGRIPLIAVERFKALKSCGSPVVPVVVYGNRAYEDALIELADIAVEAGFKTLAGAAFIGEHSFSSERTPIAVSRPDEDDLGKAREFGKSLAAKLADGSLFAGDVEIPGDRPYKERSPKASASPVSNDACQLCGSCERVCPTAAISVGSLVETDPDKCIFCCACVKVCAFEARKLEVPRLLEVSQWLADNFSDRREPEVFI</sequence>
<dbReference type="Pfam" id="PF00037">
    <property type="entry name" value="Fer4"/>
    <property type="match status" value="1"/>
</dbReference>